<organism evidence="2">
    <name type="scientific">Siphoviridae sp. ctBrh2</name>
    <dbReference type="NCBI Taxonomy" id="2827804"/>
    <lineage>
        <taxon>Viruses</taxon>
        <taxon>Duplodnaviria</taxon>
        <taxon>Heunggongvirae</taxon>
        <taxon>Uroviricota</taxon>
        <taxon>Caudoviricetes</taxon>
    </lineage>
</organism>
<dbReference type="PROSITE" id="PS51257">
    <property type="entry name" value="PROKAR_LIPOPROTEIN"/>
    <property type="match status" value="1"/>
</dbReference>
<accession>A0A8S5S746</accession>
<name>A0A8S5S746_9CAUD</name>
<protein>
    <submittedName>
        <fullName evidence="2">Fe(3+)-citrate-binding protein</fullName>
    </submittedName>
</protein>
<feature type="region of interest" description="Disordered" evidence="1">
    <location>
        <begin position="139"/>
        <end position="188"/>
    </location>
</feature>
<sequence length="294" mass="32231">MKKVVYGLLFATLVLSGCGGQGGDGGDAEESSSSSTIAVSSSKEEVIEFSVYQPQHYLENNNFNLSGKADPESKITVSQGDELVTEIEPTASGSFSMTAPLPETEDVTYEVSNGTDTKKVIVKSKATLEKAAAEAEAKRKEQEKKKAEEEKKAAEEKAAKEAEEKAAAEKEKKEAEEAERKAAEEEKASYDTGITYENLARNPDTYMLEKVKFYGKIIQVIKGEDVSQFRFAIDDNYDQVILIEISEDQLSNNRLLEDDYITIRGVSYGEYTYSSAIGGEITVPAVVVDSFELN</sequence>
<dbReference type="Gene3D" id="2.60.40.10">
    <property type="entry name" value="Immunoglobulins"/>
    <property type="match status" value="1"/>
</dbReference>
<dbReference type="InterPro" id="IPR013783">
    <property type="entry name" value="Ig-like_fold"/>
</dbReference>
<evidence type="ECO:0000313" key="2">
    <source>
        <dbReference type="EMBL" id="DAF46868.1"/>
    </source>
</evidence>
<dbReference type="EMBL" id="BK032545">
    <property type="protein sequence ID" value="DAF46868.1"/>
    <property type="molecule type" value="Genomic_DNA"/>
</dbReference>
<evidence type="ECO:0000256" key="1">
    <source>
        <dbReference type="SAM" id="MobiDB-lite"/>
    </source>
</evidence>
<proteinExistence type="predicted"/>
<reference evidence="2" key="1">
    <citation type="journal article" date="2021" name="Proc. Natl. Acad. Sci. U.S.A.">
        <title>A Catalog of Tens of Thousands of Viruses from Human Metagenomes Reveals Hidden Associations with Chronic Diseases.</title>
        <authorList>
            <person name="Tisza M.J."/>
            <person name="Buck C.B."/>
        </authorList>
    </citation>
    <scope>NUCLEOTIDE SEQUENCE</scope>
    <source>
        <strain evidence="2">CtBrh2</strain>
    </source>
</reference>